<gene>
    <name evidence="2" type="ORF">UFOPK1726_00535</name>
</gene>
<evidence type="ECO:0000313" key="2">
    <source>
        <dbReference type="EMBL" id="CAB4575409.1"/>
    </source>
</evidence>
<evidence type="ECO:0000256" key="1">
    <source>
        <dbReference type="SAM" id="Phobius"/>
    </source>
</evidence>
<dbReference type="EMBL" id="CAEZTT010000048">
    <property type="protein sequence ID" value="CAB4575409.1"/>
    <property type="molecule type" value="Genomic_DNA"/>
</dbReference>
<organism evidence="2">
    <name type="scientific">freshwater metagenome</name>
    <dbReference type="NCBI Taxonomy" id="449393"/>
    <lineage>
        <taxon>unclassified sequences</taxon>
        <taxon>metagenomes</taxon>
        <taxon>ecological metagenomes</taxon>
    </lineage>
</organism>
<protein>
    <submittedName>
        <fullName evidence="2">Unannotated protein</fullName>
    </submittedName>
</protein>
<name>A0A6J6EJ25_9ZZZZ</name>
<reference evidence="2" key="1">
    <citation type="submission" date="2020-05" db="EMBL/GenBank/DDBJ databases">
        <authorList>
            <person name="Chiriac C."/>
            <person name="Salcher M."/>
            <person name="Ghai R."/>
            <person name="Kavagutti S V."/>
        </authorList>
    </citation>
    <scope>NUCLEOTIDE SEQUENCE</scope>
</reference>
<proteinExistence type="predicted"/>
<dbReference type="AlphaFoldDB" id="A0A6J6EJ25"/>
<accession>A0A6J6EJ25</accession>
<keyword evidence="1" id="KW-1133">Transmembrane helix</keyword>
<sequence>MFVVIYHLMGSAWLDFSQDYQPALPIQDLNLFLLDSLILAVMVLIIRMPIRQRGLMDLGVR</sequence>
<keyword evidence="1" id="KW-0472">Membrane</keyword>
<keyword evidence="1" id="KW-0812">Transmembrane</keyword>
<feature type="transmembrane region" description="Helical" evidence="1">
    <location>
        <begin position="29"/>
        <end position="46"/>
    </location>
</feature>